<reference evidence="1 2" key="1">
    <citation type="submission" date="2019-02" db="EMBL/GenBank/DDBJ databases">
        <title>Deep-cultivation of Planctomycetes and their phenomic and genomic characterization uncovers novel biology.</title>
        <authorList>
            <person name="Wiegand S."/>
            <person name="Jogler M."/>
            <person name="Boedeker C."/>
            <person name="Pinto D."/>
            <person name="Vollmers J."/>
            <person name="Rivas-Marin E."/>
            <person name="Kohn T."/>
            <person name="Peeters S.H."/>
            <person name="Heuer A."/>
            <person name="Rast P."/>
            <person name="Oberbeckmann S."/>
            <person name="Bunk B."/>
            <person name="Jeske O."/>
            <person name="Meyerdierks A."/>
            <person name="Storesund J.E."/>
            <person name="Kallscheuer N."/>
            <person name="Luecker S."/>
            <person name="Lage O.M."/>
            <person name="Pohl T."/>
            <person name="Merkel B.J."/>
            <person name="Hornburger P."/>
            <person name="Mueller R.-W."/>
            <person name="Bruemmer F."/>
            <person name="Labrenz M."/>
            <person name="Spormann A.M."/>
            <person name="Op den Camp H."/>
            <person name="Overmann J."/>
            <person name="Amann R."/>
            <person name="Jetten M.S.M."/>
            <person name="Mascher T."/>
            <person name="Medema M.H."/>
            <person name="Devos D.P."/>
            <person name="Kaster A.-K."/>
            <person name="Ovreas L."/>
            <person name="Rohde M."/>
            <person name="Galperin M.Y."/>
            <person name="Jogler C."/>
        </authorList>
    </citation>
    <scope>NUCLEOTIDE SEQUENCE [LARGE SCALE GENOMIC DNA]</scope>
    <source>
        <strain evidence="1 2">Poly30</strain>
    </source>
</reference>
<sequence length="173" mass="18175">MVPTLVRLKASNELARNPANQMNTKLFLSLALALPMFASCDGAVDAASKAGDSATAAAKGAMDKAGDMMGDLKNMDLSSLSMDAIKEKAGQLTSTMTEKLGSIKDVATAEKFKETFGGAADMLSNMKDKLGASLPGMDSLKSAVENLKSQFGADSKVMEVLKPMLEKLSNLFN</sequence>
<dbReference type="Proteomes" id="UP000320390">
    <property type="component" value="Chromosome"/>
</dbReference>
<name>A0A518ESV8_9BACT</name>
<keyword evidence="2" id="KW-1185">Reference proteome</keyword>
<organism evidence="1 2">
    <name type="scientific">Saltatorellus ferox</name>
    <dbReference type="NCBI Taxonomy" id="2528018"/>
    <lineage>
        <taxon>Bacteria</taxon>
        <taxon>Pseudomonadati</taxon>
        <taxon>Planctomycetota</taxon>
        <taxon>Planctomycetia</taxon>
        <taxon>Planctomycetia incertae sedis</taxon>
        <taxon>Saltatorellus</taxon>
    </lineage>
</organism>
<evidence type="ECO:0000313" key="1">
    <source>
        <dbReference type="EMBL" id="QDV07180.1"/>
    </source>
</evidence>
<dbReference type="EMBL" id="CP036434">
    <property type="protein sequence ID" value="QDV07180.1"/>
    <property type="molecule type" value="Genomic_DNA"/>
</dbReference>
<evidence type="ECO:0000313" key="2">
    <source>
        <dbReference type="Proteomes" id="UP000320390"/>
    </source>
</evidence>
<proteinExistence type="predicted"/>
<dbReference type="AlphaFoldDB" id="A0A518ESV8"/>
<gene>
    <name evidence="1" type="ORF">Poly30_26990</name>
</gene>
<accession>A0A518ESV8</accession>
<protein>
    <submittedName>
        <fullName evidence="1">Uncharacterized protein</fullName>
    </submittedName>
</protein>